<proteinExistence type="predicted"/>
<keyword evidence="1" id="KW-0732">Signal</keyword>
<gene>
    <name evidence="2" type="ORF">GCM10007359_17810</name>
</gene>
<keyword evidence="3" id="KW-1185">Reference proteome</keyword>
<evidence type="ECO:0008006" key="4">
    <source>
        <dbReference type="Google" id="ProtNLM"/>
    </source>
</evidence>
<dbReference type="RefSeq" id="WP_188360022.1">
    <property type="nucleotide sequence ID" value="NZ_BMDC01000003.1"/>
</dbReference>
<protein>
    <recommendedName>
        <fullName evidence="4">1,4-beta-N-acetylmuramidase</fullName>
    </recommendedName>
</protein>
<dbReference type="Proteomes" id="UP000600171">
    <property type="component" value="Unassembled WGS sequence"/>
</dbReference>
<dbReference type="InterPro" id="IPR013207">
    <property type="entry name" value="LGFP"/>
</dbReference>
<organism evidence="2 3">
    <name type="scientific">Rothia aerolata</name>
    <dbReference type="NCBI Taxonomy" id="1812262"/>
    <lineage>
        <taxon>Bacteria</taxon>
        <taxon>Bacillati</taxon>
        <taxon>Actinomycetota</taxon>
        <taxon>Actinomycetes</taxon>
        <taxon>Micrococcales</taxon>
        <taxon>Micrococcaceae</taxon>
        <taxon>Rothia</taxon>
    </lineage>
</organism>
<comment type="caution">
    <text evidence="2">The sequence shown here is derived from an EMBL/GenBank/DDBJ whole genome shotgun (WGS) entry which is preliminary data.</text>
</comment>
<evidence type="ECO:0000313" key="2">
    <source>
        <dbReference type="EMBL" id="GGH64998.1"/>
    </source>
</evidence>
<feature type="signal peptide" evidence="1">
    <location>
        <begin position="1"/>
        <end position="29"/>
    </location>
</feature>
<dbReference type="AlphaFoldDB" id="A0A917MUJ1"/>
<name>A0A917MUJ1_9MICC</name>
<sequence>MKKKKLVTALTTAAVAIGSLGLGAAPANAQVNSGQFYTTSQYGVASQYHVYANNIDWNQKVGVVFYFDGDYWNTSQSKIYNYNNSDLKAMAAEANSRNMVFVPVVSPDKNAGGDGITWWENADFNGNWFRAFAKDFIASKGIDRSNVWTVGYSGGAEFQTFELGADRQWEWRSGGGNLIIGGGGSDGMQTTPDSATRNMPWYWYAGTADGKGVTWPTTWSAFGAAYQGNGVYKRSGFTNAHVYEQQGVDHYHYNFAAYLRDSFNRAGVAKKSSTASSGFSLVNGIRAYYYSHNGASVYGVPTSNEFPLRDGGVAQNFSRNSSIYWTPQFGTHGVPFYMGIGAKYKADGYENRYGFPATDEYAVRYGGAAQQFNKLDGSGHRFFLYWSPSTSTHSIYRNGSIGHRFEQSGWEAGLGFPVTDEQGFRDGAKQVFKNTQTGYTTAAYWSPQYGTHTSNQNGAILAKWAAAGDFNGYGKPITDEVKTGSGYVQYFGSRGWETGIYYSNWTGTHAINSRDGIYWSWVNSGYTEGVGFPVTDEQALGNNGASVMFKKANGERTLYTWNNAEAKVHKMNGNGGIYWRWVAEGGANKLGYPTNEEHGYQGKTRQDFSNGKTILWTPQTGAYTVDTSTLS</sequence>
<reference evidence="2 3" key="1">
    <citation type="journal article" date="2014" name="Int. J. Syst. Evol. Microbiol.">
        <title>Complete genome sequence of Corynebacterium casei LMG S-19264T (=DSM 44701T), isolated from a smear-ripened cheese.</title>
        <authorList>
            <consortium name="US DOE Joint Genome Institute (JGI-PGF)"/>
            <person name="Walter F."/>
            <person name="Albersmeier A."/>
            <person name="Kalinowski J."/>
            <person name="Ruckert C."/>
        </authorList>
    </citation>
    <scope>NUCLEOTIDE SEQUENCE [LARGE SCALE GENOMIC DNA]</scope>
    <source>
        <strain evidence="2 3">CCM 8669</strain>
    </source>
</reference>
<evidence type="ECO:0000256" key="1">
    <source>
        <dbReference type="SAM" id="SignalP"/>
    </source>
</evidence>
<evidence type="ECO:0000313" key="3">
    <source>
        <dbReference type="Proteomes" id="UP000600171"/>
    </source>
</evidence>
<dbReference type="EMBL" id="BMDC01000003">
    <property type="protein sequence ID" value="GGH64998.1"/>
    <property type="molecule type" value="Genomic_DNA"/>
</dbReference>
<accession>A0A917MUJ1</accession>
<feature type="chain" id="PRO_5038104835" description="1,4-beta-N-acetylmuramidase" evidence="1">
    <location>
        <begin position="30"/>
        <end position="631"/>
    </location>
</feature>
<dbReference type="Pfam" id="PF08310">
    <property type="entry name" value="LGFP"/>
    <property type="match status" value="4"/>
</dbReference>